<feature type="domain" description="Aerobactin siderophore biosynthesis IucA/IucC N-terminal" evidence="1">
    <location>
        <begin position="257"/>
        <end position="502"/>
    </location>
</feature>
<reference evidence="3 5" key="1">
    <citation type="journal article" date="2016" name="Mol. Biol. Evol.">
        <title>Genome-Wide Survey of Gut Fungi (Harpellales) Reveals the First Horizontally Transferred Ubiquitin Gene from a Mosquito Host.</title>
        <authorList>
            <person name="Wang Y."/>
            <person name="White M.M."/>
            <person name="Kvist S."/>
            <person name="Moncalvo J.M."/>
        </authorList>
    </citation>
    <scope>NUCLEOTIDE SEQUENCE [LARGE SCALE GENOMIC DNA]</scope>
    <source>
        <strain evidence="3 5">ALG-7-W6</strain>
    </source>
</reference>
<dbReference type="GO" id="GO:0019290">
    <property type="term" value="P:siderophore biosynthetic process"/>
    <property type="evidence" value="ECO:0007669"/>
    <property type="project" value="InterPro"/>
</dbReference>
<keyword evidence="5" id="KW-1185">Reference proteome</keyword>
<dbReference type="InterPro" id="IPR007310">
    <property type="entry name" value="Aerobactin_biosyn_IucA/IucC_N"/>
</dbReference>
<protein>
    <recommendedName>
        <fullName evidence="6">Aerobactin siderophore biosynthesis IucA/IucC N-terminal domain-containing protein</fullName>
    </recommendedName>
</protein>
<evidence type="ECO:0000259" key="1">
    <source>
        <dbReference type="Pfam" id="PF04183"/>
    </source>
</evidence>
<dbReference type="PANTHER" id="PTHR34384">
    <property type="entry name" value="L-2,3-DIAMINOPROPANOATE--CITRATE LIGASE"/>
    <property type="match status" value="1"/>
</dbReference>
<dbReference type="Pfam" id="PF04183">
    <property type="entry name" value="IucA_IucC"/>
    <property type="match status" value="1"/>
</dbReference>
<comment type="caution">
    <text evidence="3">The sequence shown here is derived from an EMBL/GenBank/DDBJ whole genome shotgun (WGS) entry which is preliminary data.</text>
</comment>
<dbReference type="PANTHER" id="PTHR34384:SF5">
    <property type="entry name" value="L-2,3-DIAMINOPROPANOATE--CITRATE LIGASE"/>
    <property type="match status" value="1"/>
</dbReference>
<dbReference type="AlphaFoldDB" id="A0A1R0GQ58"/>
<evidence type="ECO:0008006" key="6">
    <source>
        <dbReference type="Google" id="ProtNLM"/>
    </source>
</evidence>
<evidence type="ECO:0000259" key="2">
    <source>
        <dbReference type="Pfam" id="PF06276"/>
    </source>
</evidence>
<dbReference type="OrthoDB" id="2117718at2759"/>
<reference evidence="3" key="2">
    <citation type="submission" date="2017-01" db="EMBL/GenBank/DDBJ databases">
        <authorList>
            <person name="Mah S.A."/>
            <person name="Swanson W.J."/>
            <person name="Moy G.W."/>
            <person name="Vacquier V.D."/>
        </authorList>
    </citation>
    <scope>NUCLEOTIDE SEQUENCE</scope>
    <source>
        <strain evidence="3">ALG-7-W6</strain>
    </source>
</reference>
<dbReference type="EMBL" id="LSSL01004654">
    <property type="protein sequence ID" value="OLY79293.1"/>
    <property type="molecule type" value="Genomic_DNA"/>
</dbReference>
<dbReference type="Proteomes" id="UP000187455">
    <property type="component" value="Unassembled WGS sequence"/>
</dbReference>
<evidence type="ECO:0000313" key="5">
    <source>
        <dbReference type="Proteomes" id="UP000187455"/>
    </source>
</evidence>
<sequence>MASPLYLGGLSTLLSKWSFDFPSISKAVPENYLKKAQYATASRLVSCMINEGSVDAVVVFKNLLSVDNPPSFKIEDYVKTLNSTQSSVDHPLNDLFLIVFPKTKSPISSQKNSYIYESDNSSDSIFNSVEKLDQAVPSIHDSHFEKTLPLFVFQLVKVPILKGLHSKGIYSVGLIDPQEIGSNFLYSQDFKNISSLQSKDVTLVDPIFFMKTTGNWLGADSNLIENMCGELQSSIIHQAYRYENPPTLPDFDSYKSIDWENSIVEGHATHPMHRSRHSIFPVPELAPETDFRHIKIKFIAIEKNNVVIEGDYESSLQPLFKSATETASQAIQAPTDIHDMLSLVNQNTHVIVPVHEMHLPAVIQKFGNQISVLPFFTIAEGQASLRTVSPKSLEKSGLCIKLPLGIKTSSALRTITPWSTHIGPRISKILPILNKRLVEIYSSTSTPYNPENMYVAREIASIVHNDADFDISKYLSCIVREEADYLIRNNYDEKAIVCAALTESLSDGVPFVEKSLGLVADDQKIKFFTSFVDIYFGSLIPYIVQFGWTFEPHQQNTLIRVSKKEPHVVKGIIIRDFGGIKIHLQTLEKGLGTGDTVEMLPDAFADADDIQQVYKIAYHTMIQCQIHRLARALNLHYSGVAWSITRKLLLKYVGDVNHPLYKCWTSPTIDLKSFVAMKLDGLYRDYLYSKVSNVLMYGA</sequence>
<organism evidence="3 5">
    <name type="scientific">Smittium mucronatum</name>
    <dbReference type="NCBI Taxonomy" id="133383"/>
    <lineage>
        <taxon>Eukaryota</taxon>
        <taxon>Fungi</taxon>
        <taxon>Fungi incertae sedis</taxon>
        <taxon>Zoopagomycota</taxon>
        <taxon>Kickxellomycotina</taxon>
        <taxon>Harpellomycetes</taxon>
        <taxon>Harpellales</taxon>
        <taxon>Legeriomycetaceae</taxon>
        <taxon>Smittium</taxon>
    </lineage>
</organism>
<dbReference type="EMBL" id="LSSL01005167">
    <property type="protein sequence ID" value="OLY78988.1"/>
    <property type="molecule type" value="Genomic_DNA"/>
</dbReference>
<dbReference type="Gene3D" id="1.10.510.40">
    <property type="match status" value="1"/>
</dbReference>
<dbReference type="InterPro" id="IPR022770">
    <property type="entry name" value="IucA/IucC-like_C"/>
</dbReference>
<dbReference type="STRING" id="133383.A0A1R0GQ58"/>
<dbReference type="InterPro" id="IPR037455">
    <property type="entry name" value="LucA/IucC-like"/>
</dbReference>
<evidence type="ECO:0000313" key="3">
    <source>
        <dbReference type="EMBL" id="OLY78988.1"/>
    </source>
</evidence>
<gene>
    <name evidence="4" type="ORF">AYI68_g6640</name>
    <name evidence="3" type="ORF">AYI68_g6952</name>
</gene>
<dbReference type="Pfam" id="PF06276">
    <property type="entry name" value="FhuF"/>
    <property type="match status" value="1"/>
</dbReference>
<feature type="domain" description="Aerobactin siderophore biosynthesis IucA/IucC-like C-terminal" evidence="2">
    <location>
        <begin position="527"/>
        <end position="659"/>
    </location>
</feature>
<dbReference type="GO" id="GO:0016881">
    <property type="term" value="F:acid-amino acid ligase activity"/>
    <property type="evidence" value="ECO:0007669"/>
    <property type="project" value="UniProtKB-ARBA"/>
</dbReference>
<accession>A0A1R0GQ58</accession>
<evidence type="ECO:0000313" key="4">
    <source>
        <dbReference type="EMBL" id="OLY79293.1"/>
    </source>
</evidence>
<proteinExistence type="predicted"/>
<name>A0A1R0GQ58_9FUNG</name>